<name>A0A0R2LAX4_9LACO</name>
<dbReference type="PROSITE" id="PS51106">
    <property type="entry name" value="PTS_EIIC_TYPE_4"/>
    <property type="match status" value="1"/>
</dbReference>
<evidence type="ECO:0000256" key="3">
    <source>
        <dbReference type="ARBA" id="ARBA00022475"/>
    </source>
</evidence>
<feature type="transmembrane region" description="Helical" evidence="10">
    <location>
        <begin position="180"/>
        <end position="200"/>
    </location>
</feature>
<dbReference type="PANTHER" id="PTHR32502">
    <property type="entry name" value="N-ACETYLGALACTOSAMINE PERMEASE II COMPONENT-RELATED"/>
    <property type="match status" value="1"/>
</dbReference>
<evidence type="ECO:0000256" key="7">
    <source>
        <dbReference type="ARBA" id="ARBA00022989"/>
    </source>
</evidence>
<keyword evidence="3" id="KW-1003">Cell membrane</keyword>
<evidence type="ECO:0000256" key="10">
    <source>
        <dbReference type="SAM" id="Phobius"/>
    </source>
</evidence>
<feature type="region of interest" description="Disordered" evidence="9">
    <location>
        <begin position="276"/>
        <end position="309"/>
    </location>
</feature>
<evidence type="ECO:0000256" key="4">
    <source>
        <dbReference type="ARBA" id="ARBA00022597"/>
    </source>
</evidence>
<dbReference type="RefSeq" id="WP_017867688.1">
    <property type="nucleotide sequence ID" value="NZ_BJYB01000004.1"/>
</dbReference>
<evidence type="ECO:0000256" key="6">
    <source>
        <dbReference type="ARBA" id="ARBA00022692"/>
    </source>
</evidence>
<evidence type="ECO:0000256" key="5">
    <source>
        <dbReference type="ARBA" id="ARBA00022683"/>
    </source>
</evidence>
<dbReference type="AlphaFoldDB" id="A0A0R2LAX4"/>
<dbReference type="STRING" id="449659.IV66_GL001942"/>
<dbReference type="GO" id="GO:0005886">
    <property type="term" value="C:plasma membrane"/>
    <property type="evidence" value="ECO:0007669"/>
    <property type="project" value="UniProtKB-SubCell"/>
</dbReference>
<sequence length="309" mass="32746">MDISWWQILLLTLYAGYQILDELEINSSAGSAVFAGFITGLIMGDVKAGLLIGGSMQLTILGVGTFGGASRIDANSGTVLATAFSVAVGMKPTQAIAAIAVPVASLMIQTDILARFTNTFFAHRIDKNIEDFNYSAINRNFLLGNIPWALSRQIPVFLALAFGGGLVTKVVNYLNTDLKWLGDGLSVAGAVLPAVGFAILLRYLPVKKHFPYLILGFTLTALLSTIFTSIQTLGTGLQGVAKDFSSTFNSLPMLAIALIGFGLAAISYKKDITQNNGGSGSSGSNSSSEKQEDSQQNDNDEGEIEDDEL</sequence>
<keyword evidence="5" id="KW-0598">Phosphotransferase system</keyword>
<dbReference type="Pfam" id="PF03609">
    <property type="entry name" value="EII-Sor"/>
    <property type="match status" value="1"/>
</dbReference>
<dbReference type="InterPro" id="IPR004700">
    <property type="entry name" value="PTS_IIC_man"/>
</dbReference>
<dbReference type="Proteomes" id="UP000051886">
    <property type="component" value="Unassembled WGS sequence"/>
</dbReference>
<dbReference type="PANTHER" id="PTHR32502:SF28">
    <property type="entry name" value="PHOSPHOTRANSFERASE SYSTEM SUGAR-SPECIFIC EIIC COMPONENT"/>
    <property type="match status" value="1"/>
</dbReference>
<keyword evidence="4" id="KW-0762">Sugar transport</keyword>
<keyword evidence="6 10" id="KW-0812">Transmembrane</keyword>
<dbReference type="OrthoDB" id="1649937at2"/>
<evidence type="ECO:0000256" key="9">
    <source>
        <dbReference type="SAM" id="MobiDB-lite"/>
    </source>
</evidence>
<dbReference type="EMBL" id="JQCN01000045">
    <property type="protein sequence ID" value="KRN98609.1"/>
    <property type="molecule type" value="Genomic_DNA"/>
</dbReference>
<keyword evidence="7 10" id="KW-1133">Transmembrane helix</keyword>
<keyword evidence="12" id="KW-1185">Reference proteome</keyword>
<comment type="subcellular location">
    <subcellularLocation>
        <location evidence="1">Cell membrane</location>
        <topology evidence="1">Multi-pass membrane protein</topology>
    </subcellularLocation>
</comment>
<feature type="transmembrane region" description="Helical" evidence="10">
    <location>
        <begin position="250"/>
        <end position="268"/>
    </location>
</feature>
<gene>
    <name evidence="11" type="ORF">IV66_GL001942</name>
</gene>
<evidence type="ECO:0000256" key="2">
    <source>
        <dbReference type="ARBA" id="ARBA00022448"/>
    </source>
</evidence>
<comment type="caution">
    <text evidence="11">The sequence shown here is derived from an EMBL/GenBank/DDBJ whole genome shotgun (WGS) entry which is preliminary data.</text>
</comment>
<dbReference type="GO" id="GO:0009401">
    <property type="term" value="P:phosphoenolpyruvate-dependent sugar phosphotransferase system"/>
    <property type="evidence" value="ECO:0007669"/>
    <property type="project" value="UniProtKB-KW"/>
</dbReference>
<evidence type="ECO:0000313" key="12">
    <source>
        <dbReference type="Proteomes" id="UP000051886"/>
    </source>
</evidence>
<organism evidence="11 12">
    <name type="scientific">Ligilactobacillus pobuzihii</name>
    <dbReference type="NCBI Taxonomy" id="449659"/>
    <lineage>
        <taxon>Bacteria</taxon>
        <taxon>Bacillati</taxon>
        <taxon>Bacillota</taxon>
        <taxon>Bacilli</taxon>
        <taxon>Lactobacillales</taxon>
        <taxon>Lactobacillaceae</taxon>
        <taxon>Ligilactobacillus</taxon>
    </lineage>
</organism>
<evidence type="ECO:0000256" key="1">
    <source>
        <dbReference type="ARBA" id="ARBA00004651"/>
    </source>
</evidence>
<reference evidence="11 12" key="1">
    <citation type="journal article" date="2015" name="Genome Announc.">
        <title>Expanding the biotechnology potential of lactobacilli through comparative genomics of 213 strains and associated genera.</title>
        <authorList>
            <person name="Sun Z."/>
            <person name="Harris H.M."/>
            <person name="McCann A."/>
            <person name="Guo C."/>
            <person name="Argimon S."/>
            <person name="Zhang W."/>
            <person name="Yang X."/>
            <person name="Jeffery I.B."/>
            <person name="Cooney J.C."/>
            <person name="Kagawa T.F."/>
            <person name="Liu W."/>
            <person name="Song Y."/>
            <person name="Salvetti E."/>
            <person name="Wrobel A."/>
            <person name="Rasinkangas P."/>
            <person name="Parkhill J."/>
            <person name="Rea M.C."/>
            <person name="O'Sullivan O."/>
            <person name="Ritari J."/>
            <person name="Douillard F.P."/>
            <person name="Paul Ross R."/>
            <person name="Yang R."/>
            <person name="Briner A.E."/>
            <person name="Felis G.E."/>
            <person name="de Vos W.M."/>
            <person name="Barrangou R."/>
            <person name="Klaenhammer T.R."/>
            <person name="Caufield P.W."/>
            <person name="Cui Y."/>
            <person name="Zhang H."/>
            <person name="O'Toole P.W."/>
        </authorList>
    </citation>
    <scope>NUCLEOTIDE SEQUENCE [LARGE SCALE GENOMIC DNA]</scope>
    <source>
        <strain evidence="11 12">NBRC 103219</strain>
    </source>
</reference>
<proteinExistence type="predicted"/>
<evidence type="ECO:0000313" key="11">
    <source>
        <dbReference type="EMBL" id="KRN98609.1"/>
    </source>
</evidence>
<keyword evidence="2" id="KW-0813">Transport</keyword>
<dbReference type="InterPro" id="IPR050303">
    <property type="entry name" value="GatZ_KbaZ_carbometab"/>
</dbReference>
<protein>
    <submittedName>
        <fullName evidence="11">PTS system, IIC component</fullName>
    </submittedName>
</protein>
<evidence type="ECO:0000256" key="8">
    <source>
        <dbReference type="ARBA" id="ARBA00023136"/>
    </source>
</evidence>
<dbReference type="PATRIC" id="fig|449659.4.peg.1991"/>
<accession>A0A0R2LAX4</accession>
<keyword evidence="8 10" id="KW-0472">Membrane</keyword>
<feature type="compositionally biased region" description="Acidic residues" evidence="9">
    <location>
        <begin position="298"/>
        <end position="309"/>
    </location>
</feature>
<feature type="transmembrane region" description="Helical" evidence="10">
    <location>
        <begin position="154"/>
        <end position="174"/>
    </location>
</feature>
<feature type="transmembrane region" description="Helical" evidence="10">
    <location>
        <begin position="212"/>
        <end position="230"/>
    </location>
</feature>